<keyword evidence="4" id="KW-0418">Kinase</keyword>
<dbReference type="InterPro" id="IPR005543">
    <property type="entry name" value="PASTA_dom"/>
</dbReference>
<dbReference type="SUPFAM" id="SSF56112">
    <property type="entry name" value="Protein kinase-like (PK-like)"/>
    <property type="match status" value="1"/>
</dbReference>
<keyword evidence="5" id="KW-1185">Reference proteome</keyword>
<dbReference type="PROSITE" id="PS50011">
    <property type="entry name" value="PROTEIN_KINASE_DOM"/>
    <property type="match status" value="1"/>
</dbReference>
<dbReference type="CDD" id="cd14014">
    <property type="entry name" value="STKc_PknB_like"/>
    <property type="match status" value="1"/>
</dbReference>
<dbReference type="PROSITE" id="PS51178">
    <property type="entry name" value="PASTA"/>
    <property type="match status" value="1"/>
</dbReference>
<dbReference type="SMART" id="SM00740">
    <property type="entry name" value="PASTA"/>
    <property type="match status" value="1"/>
</dbReference>
<dbReference type="PROSITE" id="PS00109">
    <property type="entry name" value="PROTEIN_KINASE_TYR"/>
    <property type="match status" value="1"/>
</dbReference>
<keyword evidence="4" id="KW-0808">Transferase</keyword>
<dbReference type="EMBL" id="JACRSX010000002">
    <property type="protein sequence ID" value="MBC8561617.1"/>
    <property type="molecule type" value="Genomic_DNA"/>
</dbReference>
<reference evidence="4 5" key="1">
    <citation type="submission" date="2020-08" db="EMBL/GenBank/DDBJ databases">
        <title>Genome public.</title>
        <authorList>
            <person name="Liu C."/>
            <person name="Sun Q."/>
        </authorList>
    </citation>
    <scope>NUCLEOTIDE SEQUENCE [LARGE SCALE GENOMIC DNA]</scope>
    <source>
        <strain evidence="4 5">NSJ-37</strain>
    </source>
</reference>
<gene>
    <name evidence="4" type="ORF">H8704_03065</name>
</gene>
<dbReference type="InterPro" id="IPR011009">
    <property type="entry name" value="Kinase-like_dom_sf"/>
</dbReference>
<evidence type="ECO:0000313" key="4">
    <source>
        <dbReference type="EMBL" id="MBC8561617.1"/>
    </source>
</evidence>
<dbReference type="CDD" id="cd06577">
    <property type="entry name" value="PASTA_pknB"/>
    <property type="match status" value="1"/>
</dbReference>
<dbReference type="PANTHER" id="PTHR24361">
    <property type="entry name" value="MITOGEN-ACTIVATED KINASE KINASE KINASE"/>
    <property type="match status" value="1"/>
</dbReference>
<dbReference type="Proteomes" id="UP000606193">
    <property type="component" value="Unassembled WGS sequence"/>
</dbReference>
<organism evidence="4 5">
    <name type="scientific">Jutongia huaianensis</name>
    <dbReference type="NCBI Taxonomy" id="2763668"/>
    <lineage>
        <taxon>Bacteria</taxon>
        <taxon>Bacillati</taxon>
        <taxon>Bacillota</taxon>
        <taxon>Clostridia</taxon>
        <taxon>Lachnospirales</taxon>
        <taxon>Lachnospiraceae</taxon>
        <taxon>Jutongia</taxon>
    </lineage>
</organism>
<dbReference type="Gene3D" id="1.10.510.10">
    <property type="entry name" value="Transferase(Phosphotransferase) domain 1"/>
    <property type="match status" value="1"/>
</dbReference>
<dbReference type="InterPro" id="IPR053235">
    <property type="entry name" value="Ser_Thr_kinase"/>
</dbReference>
<dbReference type="Pfam" id="PF00069">
    <property type="entry name" value="Pkinase"/>
    <property type="match status" value="1"/>
</dbReference>
<feature type="region of interest" description="Disordered" evidence="1">
    <location>
        <begin position="470"/>
        <end position="510"/>
    </location>
</feature>
<proteinExistence type="predicted"/>
<evidence type="ECO:0000259" key="3">
    <source>
        <dbReference type="PROSITE" id="PS51178"/>
    </source>
</evidence>
<dbReference type="Gene3D" id="3.30.10.20">
    <property type="match status" value="1"/>
</dbReference>
<dbReference type="RefSeq" id="WP_249297287.1">
    <property type="nucleotide sequence ID" value="NZ_JACRSX010000002.1"/>
</dbReference>
<accession>A0ABR7MZ14</accession>
<dbReference type="InterPro" id="IPR000719">
    <property type="entry name" value="Prot_kinase_dom"/>
</dbReference>
<dbReference type="Gene3D" id="3.30.200.20">
    <property type="entry name" value="Phosphorylase Kinase, domain 1"/>
    <property type="match status" value="1"/>
</dbReference>
<feature type="compositionally biased region" description="Low complexity" evidence="1">
    <location>
        <begin position="488"/>
        <end position="501"/>
    </location>
</feature>
<evidence type="ECO:0000259" key="2">
    <source>
        <dbReference type="PROSITE" id="PS50011"/>
    </source>
</evidence>
<name>A0ABR7MZ14_9FIRM</name>
<dbReference type="GO" id="GO:0016301">
    <property type="term" value="F:kinase activity"/>
    <property type="evidence" value="ECO:0007669"/>
    <property type="project" value="UniProtKB-KW"/>
</dbReference>
<evidence type="ECO:0000313" key="5">
    <source>
        <dbReference type="Proteomes" id="UP000606193"/>
    </source>
</evidence>
<sequence length="510" mass="56850">MKVNGRERCIGCMKLLDADGKCPHCGFLQAGYEPIPRCLRPGTYLKDRYMLGRVLGEGSFGISYIAWDCLLDTVVAIKEYFPASLVSRHVSEDGDRNVYIYEKAEKQKYQESLEKYLGEAKSLSAFYDLDGIVSVRDFFYENNTAYIIMGYVDGVSVKEYVEKNGPIEGEKLLNMLEPVICSLMKVHQTGVLHRDISPDNILLTRDERLVLIDFGAARRENINMTRSMTVVFKRGFSPEEQYRTRGRQGAWTDVYALCATVYYALTGKTPDESIQRMLEDDMPSLMDMSELSLGLPQKKALMKGLTVDFHHRYQTMGELYRGLYQEEEKRFLFGRYWKVAGVTAGIVILAVAAGFPGSGGRSTKIMPAASPAVVQTAEASVTAVPFTTGIQEYKMASFTGMKKKAAAGKLKRQDKSISIQWIYKYSDKVKKGKIISQSIAKGTKYSEGTYQKIVFTVSKGKKKVSVSAKTKATAQIRTSAPTQAAPRKNTTTSSKKQTGKSGIEFEGAIP</sequence>
<feature type="domain" description="Protein kinase" evidence="2">
    <location>
        <begin position="49"/>
        <end position="332"/>
    </location>
</feature>
<dbReference type="Pfam" id="PF03793">
    <property type="entry name" value="PASTA"/>
    <property type="match status" value="1"/>
</dbReference>
<dbReference type="InterPro" id="IPR008266">
    <property type="entry name" value="Tyr_kinase_AS"/>
</dbReference>
<protein>
    <submittedName>
        <fullName evidence="4">Protein kinase</fullName>
    </submittedName>
</protein>
<feature type="domain" description="PASTA" evidence="3">
    <location>
        <begin position="389"/>
        <end position="459"/>
    </location>
</feature>
<comment type="caution">
    <text evidence="4">The sequence shown here is derived from an EMBL/GenBank/DDBJ whole genome shotgun (WGS) entry which is preliminary data.</text>
</comment>
<evidence type="ECO:0000256" key="1">
    <source>
        <dbReference type="SAM" id="MobiDB-lite"/>
    </source>
</evidence>